<dbReference type="Gene3D" id="3.40.50.1820">
    <property type="entry name" value="alpha/beta hydrolase"/>
    <property type="match status" value="1"/>
</dbReference>
<accession>A0ABP8Z6L8</accession>
<comment type="caution">
    <text evidence="2">The sequence shown here is derived from an EMBL/GenBank/DDBJ whole genome shotgun (WGS) entry which is preliminary data.</text>
</comment>
<sequence>MSGPSVSGGGTIAVDTDAMVQAAHRLATAQDALAGIASRTAACAGGLPDGLPRRHVDEAVVLLRRATAEAEAAADGLRTAALRYGGVEHLVLDGQRGAAAAAAAVTGALMRLSVPVLGAAGPVLVAGGVLELAALLVAARTVQRTIETGRLAPQSDPVLLRALALAAASLDDGVRGALLLETPQHLVSDDPAGAIGSEGIGALLAALLLHPAGARLSTVPTSERAVRSPRRLAELADRLPDGSEPGGQVRIERYDDADGTRWIVYIAGTVTFDRDSGDEPFDLASDVLGVAHRTSDSEEAVLQAMRTAGVGADEPVLLVGHSQGALDAVRVAQDGGYEVGGVVQFGGPTGQVVLPEDVPVLAVEHDEDLVPVLGGTAASGAAGLRRLVIRRSLPGGGFGRPTSPATAAFPAHDLGAYRRTTAEAEASGDARVRAFRDRLGPFLDGREGTATRWRARRVSPGSGPTADGARDRGPSR</sequence>
<evidence type="ECO:0000256" key="1">
    <source>
        <dbReference type="SAM" id="MobiDB-lite"/>
    </source>
</evidence>
<evidence type="ECO:0000313" key="2">
    <source>
        <dbReference type="EMBL" id="GAA4748006.1"/>
    </source>
</evidence>
<name>A0ABP8Z6L8_9MICO</name>
<feature type="region of interest" description="Disordered" evidence="1">
    <location>
        <begin position="441"/>
        <end position="476"/>
    </location>
</feature>
<organism evidence="2 3">
    <name type="scientific">Amnibacterium soli</name>
    <dbReference type="NCBI Taxonomy" id="1282736"/>
    <lineage>
        <taxon>Bacteria</taxon>
        <taxon>Bacillati</taxon>
        <taxon>Actinomycetota</taxon>
        <taxon>Actinomycetes</taxon>
        <taxon>Micrococcales</taxon>
        <taxon>Microbacteriaceae</taxon>
        <taxon>Amnibacterium</taxon>
    </lineage>
</organism>
<proteinExistence type="predicted"/>
<dbReference type="RefSeq" id="WP_345481032.1">
    <property type="nucleotide sequence ID" value="NZ_BAABLP010000004.1"/>
</dbReference>
<protein>
    <submittedName>
        <fullName evidence="2">Uncharacterized protein</fullName>
    </submittedName>
</protein>
<dbReference type="EMBL" id="BAABLP010000004">
    <property type="protein sequence ID" value="GAA4748006.1"/>
    <property type="molecule type" value="Genomic_DNA"/>
</dbReference>
<keyword evidence="3" id="KW-1185">Reference proteome</keyword>
<dbReference type="SUPFAM" id="SSF53474">
    <property type="entry name" value="alpha/beta-Hydrolases"/>
    <property type="match status" value="1"/>
</dbReference>
<dbReference type="Proteomes" id="UP001500121">
    <property type="component" value="Unassembled WGS sequence"/>
</dbReference>
<gene>
    <name evidence="2" type="ORF">GCM10025783_20190</name>
</gene>
<reference evidence="3" key="1">
    <citation type="journal article" date="2019" name="Int. J. Syst. Evol. Microbiol.">
        <title>The Global Catalogue of Microorganisms (GCM) 10K type strain sequencing project: providing services to taxonomists for standard genome sequencing and annotation.</title>
        <authorList>
            <consortium name="The Broad Institute Genomics Platform"/>
            <consortium name="The Broad Institute Genome Sequencing Center for Infectious Disease"/>
            <person name="Wu L."/>
            <person name="Ma J."/>
        </authorList>
    </citation>
    <scope>NUCLEOTIDE SEQUENCE [LARGE SCALE GENOMIC DNA]</scope>
    <source>
        <strain evidence="3">JCM 19015</strain>
    </source>
</reference>
<evidence type="ECO:0000313" key="3">
    <source>
        <dbReference type="Proteomes" id="UP001500121"/>
    </source>
</evidence>
<dbReference type="InterPro" id="IPR029058">
    <property type="entry name" value="AB_hydrolase_fold"/>
</dbReference>